<reference evidence="2" key="2">
    <citation type="submission" date="2017-05" db="EMBL/GenBank/DDBJ databases">
        <authorList>
            <person name="Song R."/>
            <person name="Chenine A.L."/>
            <person name="Ruprecht R.M."/>
        </authorList>
    </citation>
    <scope>NUCLEOTIDE SEQUENCE</scope>
    <source>
        <strain evidence="2">SCGC AB-777_F03</strain>
    </source>
</reference>
<dbReference type="EMBL" id="QEFP01000011">
    <property type="protein sequence ID" value="PVU68439.1"/>
    <property type="molecule type" value="Genomic_DNA"/>
</dbReference>
<protein>
    <submittedName>
        <fullName evidence="2">Uncharacterized protein</fullName>
    </submittedName>
</protein>
<keyword evidence="1" id="KW-1133">Transmembrane helix</keyword>
<name>A0A2T9WKT8_NANST</name>
<reference evidence="2" key="1">
    <citation type="journal article" date="2015" name="Appl. Environ. Microbiol.">
        <title>Nanoarchaeota, Their Sulfolobales Host, and Nanoarchaeota Virus Distribution across Yellowstone National Park Hot Springs.</title>
        <authorList>
            <person name="Munson-McGee J.H."/>
            <person name="Field E.K."/>
            <person name="Bateson M."/>
            <person name="Rooney C."/>
            <person name="Stepanauskas R."/>
            <person name="Young M.J."/>
        </authorList>
    </citation>
    <scope>NUCLEOTIDE SEQUENCE [LARGE SCALE GENOMIC DNA]</scope>
    <source>
        <strain evidence="2">SCGC AB-777_F03</strain>
    </source>
</reference>
<sequence length="422" mass="49589">MGRNYKYLMILTFILNFTNIYSQSNNYIYTWYNESIGTLYLDKQLLESSANILSQYLGPLAPIILENLPYIISFFALFFIFRRFLNIFNSLAPESQKLLISALISLILTYLFWPFVMPILITAFIIKVFRIGKSKLESLKESLSKINPGLGSIFSRTTSDIRNFFNNENKILKDIYKLNRILNHPYIRNLLNSIEKDIETLNNIIFQLLKETENERLTQHMLVAYSSKFNIIYNNAIYKTKQLSRIISTMFSNISLLRRFGNRIFRTNKFTPKYLIVLRKILNDLITRLNTTYKEGQKIFADLNRLLISAETISRKYANEINNTLNIDTNTVSLLPINNNNKRALIKEIQIMRNSTAAISKNPRISPLKRMEILSKTRRSIKKLSKLLLYLRRFRGNPKRLLFLTARILRLSISILKIFRIR</sequence>
<evidence type="ECO:0000313" key="2">
    <source>
        <dbReference type="EMBL" id="PVU68439.1"/>
    </source>
</evidence>
<keyword evidence="1" id="KW-0812">Transmembrane</keyword>
<evidence type="ECO:0000256" key="1">
    <source>
        <dbReference type="SAM" id="Phobius"/>
    </source>
</evidence>
<gene>
    <name evidence="2" type="ORF">DDW03_02355</name>
</gene>
<comment type="caution">
    <text evidence="2">The sequence shown here is derived from an EMBL/GenBank/DDBJ whole genome shotgun (WGS) entry which is preliminary data.</text>
</comment>
<dbReference type="RefSeq" id="WP_228615389.1">
    <property type="nucleotide sequence ID" value="NZ_QEFP02000013.1"/>
</dbReference>
<proteinExistence type="predicted"/>
<keyword evidence="1" id="KW-0472">Membrane</keyword>
<accession>A0A2T9WKT8</accession>
<organism evidence="2">
    <name type="scientific">Nanobsidianus stetteri</name>
    <dbReference type="NCBI Taxonomy" id="1294122"/>
    <lineage>
        <taxon>Archaea</taxon>
        <taxon>Nanobdellota</taxon>
        <taxon>Candidatus Nanoarchaeia</taxon>
        <taxon>Nanoarchaeales</taxon>
        <taxon>Nanopusillaceae</taxon>
        <taxon>Candidatus Nanobsidianus</taxon>
    </lineage>
</organism>
<feature type="transmembrane region" description="Helical" evidence="1">
    <location>
        <begin position="100"/>
        <end position="126"/>
    </location>
</feature>
<dbReference type="AlphaFoldDB" id="A0A2T9WKT8"/>
<feature type="transmembrane region" description="Helical" evidence="1">
    <location>
        <begin position="56"/>
        <end position="80"/>
    </location>
</feature>